<dbReference type="Proteomes" id="UP000236291">
    <property type="component" value="Unassembled WGS sequence"/>
</dbReference>
<name>A0A2K3K366_TRIPR</name>
<sequence length="23" mass="2544">GTKNKVPVSALRRSSRKRKCTNG</sequence>
<feature type="compositionally biased region" description="Basic residues" evidence="1">
    <location>
        <begin position="13"/>
        <end position="23"/>
    </location>
</feature>
<feature type="region of interest" description="Disordered" evidence="1">
    <location>
        <begin position="1"/>
        <end position="23"/>
    </location>
</feature>
<gene>
    <name evidence="2" type="ORF">L195_g060334</name>
</gene>
<reference evidence="2 3" key="2">
    <citation type="journal article" date="2017" name="Front. Plant Sci.">
        <title>Gene Classification and Mining of Molecular Markers Useful in Red Clover (Trifolium pratense) Breeding.</title>
        <authorList>
            <person name="Istvanek J."/>
            <person name="Dluhosova J."/>
            <person name="Dluhos P."/>
            <person name="Patkova L."/>
            <person name="Nedelnik J."/>
            <person name="Repkova J."/>
        </authorList>
    </citation>
    <scope>NUCLEOTIDE SEQUENCE [LARGE SCALE GENOMIC DNA]</scope>
    <source>
        <strain evidence="3">cv. Tatra</strain>
        <tissue evidence="2">Young leaves</tissue>
    </source>
</reference>
<evidence type="ECO:0000313" key="2">
    <source>
        <dbReference type="EMBL" id="PNX60745.1"/>
    </source>
</evidence>
<accession>A0A2K3K366</accession>
<organism evidence="2 3">
    <name type="scientific">Trifolium pratense</name>
    <name type="common">Red clover</name>
    <dbReference type="NCBI Taxonomy" id="57577"/>
    <lineage>
        <taxon>Eukaryota</taxon>
        <taxon>Viridiplantae</taxon>
        <taxon>Streptophyta</taxon>
        <taxon>Embryophyta</taxon>
        <taxon>Tracheophyta</taxon>
        <taxon>Spermatophyta</taxon>
        <taxon>Magnoliopsida</taxon>
        <taxon>eudicotyledons</taxon>
        <taxon>Gunneridae</taxon>
        <taxon>Pentapetalae</taxon>
        <taxon>rosids</taxon>
        <taxon>fabids</taxon>
        <taxon>Fabales</taxon>
        <taxon>Fabaceae</taxon>
        <taxon>Papilionoideae</taxon>
        <taxon>50 kb inversion clade</taxon>
        <taxon>NPAAA clade</taxon>
        <taxon>Hologalegina</taxon>
        <taxon>IRL clade</taxon>
        <taxon>Trifolieae</taxon>
        <taxon>Trifolium</taxon>
    </lineage>
</organism>
<evidence type="ECO:0000313" key="3">
    <source>
        <dbReference type="Proteomes" id="UP000236291"/>
    </source>
</evidence>
<dbReference type="EMBL" id="ASHM01138263">
    <property type="protein sequence ID" value="PNX60745.1"/>
    <property type="molecule type" value="Genomic_DNA"/>
</dbReference>
<proteinExistence type="predicted"/>
<protein>
    <submittedName>
        <fullName evidence="2">Uncharacterized protein</fullName>
    </submittedName>
</protein>
<evidence type="ECO:0000256" key="1">
    <source>
        <dbReference type="SAM" id="MobiDB-lite"/>
    </source>
</evidence>
<comment type="caution">
    <text evidence="2">The sequence shown here is derived from an EMBL/GenBank/DDBJ whole genome shotgun (WGS) entry which is preliminary data.</text>
</comment>
<dbReference type="AlphaFoldDB" id="A0A2K3K366"/>
<feature type="non-terminal residue" evidence="2">
    <location>
        <position position="1"/>
    </location>
</feature>
<reference evidence="2 3" key="1">
    <citation type="journal article" date="2014" name="Am. J. Bot.">
        <title>Genome assembly and annotation for red clover (Trifolium pratense; Fabaceae).</title>
        <authorList>
            <person name="Istvanek J."/>
            <person name="Jaros M."/>
            <person name="Krenek A."/>
            <person name="Repkova J."/>
        </authorList>
    </citation>
    <scope>NUCLEOTIDE SEQUENCE [LARGE SCALE GENOMIC DNA]</scope>
    <source>
        <strain evidence="3">cv. Tatra</strain>
        <tissue evidence="2">Young leaves</tissue>
    </source>
</reference>